<dbReference type="Proteomes" id="UP000179807">
    <property type="component" value="Unassembled WGS sequence"/>
</dbReference>
<proteinExistence type="predicted"/>
<evidence type="ECO:0000256" key="1">
    <source>
        <dbReference type="SAM" id="MobiDB-lite"/>
    </source>
</evidence>
<feature type="compositionally biased region" description="Low complexity" evidence="1">
    <location>
        <begin position="103"/>
        <end position="120"/>
    </location>
</feature>
<accession>A0A1J4K0T7</accession>
<evidence type="ECO:0000313" key="2">
    <source>
        <dbReference type="EMBL" id="OHT05041.1"/>
    </source>
</evidence>
<name>A0A1J4K0T7_9EUKA</name>
<dbReference type="RefSeq" id="XP_068358177.1">
    <property type="nucleotide sequence ID" value="XM_068492842.1"/>
</dbReference>
<evidence type="ECO:0000313" key="3">
    <source>
        <dbReference type="Proteomes" id="UP000179807"/>
    </source>
</evidence>
<protein>
    <submittedName>
        <fullName evidence="2">Uncharacterized protein</fullName>
    </submittedName>
</protein>
<feature type="region of interest" description="Disordered" evidence="1">
    <location>
        <begin position="92"/>
        <end position="152"/>
    </location>
</feature>
<dbReference type="GeneID" id="94827546"/>
<dbReference type="EMBL" id="MLAK01000771">
    <property type="protein sequence ID" value="OHT05041.1"/>
    <property type="molecule type" value="Genomic_DNA"/>
</dbReference>
<sequence>MAEWTDSMSSSDPIVNSEDGSTLYYPSSIISIDRSTLMSRNSLLVPPKSHKRSVSHDSTIQIRQDELKMSINSRIAPSDPWNDEHQFINYKDITKSSKTQTPITSRSISRRSSMSSITDRTVSESSYHERQIRTANPHVRQRVVSPPPKPSSYCCLLL</sequence>
<keyword evidence="3" id="KW-1185">Reference proteome</keyword>
<feature type="region of interest" description="Disordered" evidence="1">
    <location>
        <begin position="1"/>
        <end position="22"/>
    </location>
</feature>
<comment type="caution">
    <text evidence="2">The sequence shown here is derived from an EMBL/GenBank/DDBJ whole genome shotgun (WGS) entry which is preliminary data.</text>
</comment>
<reference evidence="2" key="1">
    <citation type="submission" date="2016-10" db="EMBL/GenBank/DDBJ databases">
        <authorList>
            <person name="Benchimol M."/>
            <person name="Almeida L.G."/>
            <person name="Vasconcelos A.T."/>
            <person name="Perreira-Neves A."/>
            <person name="Rosa I.A."/>
            <person name="Tasca T."/>
            <person name="Bogo M.R."/>
            <person name="de Souza W."/>
        </authorList>
    </citation>
    <scope>NUCLEOTIDE SEQUENCE [LARGE SCALE GENOMIC DNA]</scope>
    <source>
        <strain evidence="2">K</strain>
    </source>
</reference>
<dbReference type="VEuPathDB" id="TrichDB:TRFO_06020"/>
<gene>
    <name evidence="2" type="ORF">TRFO_06020</name>
</gene>
<organism evidence="2 3">
    <name type="scientific">Tritrichomonas foetus</name>
    <dbReference type="NCBI Taxonomy" id="1144522"/>
    <lineage>
        <taxon>Eukaryota</taxon>
        <taxon>Metamonada</taxon>
        <taxon>Parabasalia</taxon>
        <taxon>Tritrichomonadida</taxon>
        <taxon>Tritrichomonadidae</taxon>
        <taxon>Tritrichomonas</taxon>
    </lineage>
</organism>
<dbReference type="AlphaFoldDB" id="A0A1J4K0T7"/>